<dbReference type="InterPro" id="IPR023214">
    <property type="entry name" value="HAD_sf"/>
</dbReference>
<dbReference type="InterPro" id="IPR036412">
    <property type="entry name" value="HAD-like_sf"/>
</dbReference>
<dbReference type="GO" id="GO:0016787">
    <property type="term" value="F:hydrolase activity"/>
    <property type="evidence" value="ECO:0007669"/>
    <property type="project" value="UniProtKB-KW"/>
</dbReference>
<protein>
    <submittedName>
        <fullName evidence="2">Haloacid dehalogenase</fullName>
    </submittedName>
</protein>
<keyword evidence="1" id="KW-0378">Hydrolase</keyword>
<dbReference type="InterPro" id="IPR051540">
    <property type="entry name" value="S-2-haloacid_dehalogenase"/>
</dbReference>
<sequence length="238" mass="27022">MSKPKFKTIAFDADDTLWVNETFFSDIESKFVAMIRPYAKGDTDTIKKRLFETEMRNLSLFGYGAKGFTLSLVETAIELSEGQIPATGIQQLLDYGKDLIQHPIHLLEGAEETIKSLSEHYKLMVITKGDLFHQEDKLARSGLADLFDYLEIVSEKDEATYKRVYARYDLDPAETLMVGNSLKSDVIPILDIGGHAVHIPFHTTWAHEKVSDSKQAKYQYATLKSLNELEQWLEEHGA</sequence>
<dbReference type="SUPFAM" id="SSF56784">
    <property type="entry name" value="HAD-like"/>
    <property type="match status" value="1"/>
</dbReference>
<dbReference type="Gene3D" id="1.10.150.240">
    <property type="entry name" value="Putative phosphatase, domain 2"/>
    <property type="match status" value="1"/>
</dbReference>
<name>A0AAU9D004_9BACT</name>
<dbReference type="SFLD" id="SFLDS00003">
    <property type="entry name" value="Haloacid_Dehalogenase"/>
    <property type="match status" value="1"/>
</dbReference>
<dbReference type="Gene3D" id="3.40.50.1000">
    <property type="entry name" value="HAD superfamily/HAD-like"/>
    <property type="match status" value="1"/>
</dbReference>
<evidence type="ECO:0000313" key="2">
    <source>
        <dbReference type="EMBL" id="BDD11017.1"/>
    </source>
</evidence>
<dbReference type="SFLD" id="SFLDG01129">
    <property type="entry name" value="C1.5:_HAD__Beta-PGM__Phosphata"/>
    <property type="match status" value="1"/>
</dbReference>
<proteinExistence type="predicted"/>
<dbReference type="Pfam" id="PF00702">
    <property type="entry name" value="Hydrolase"/>
    <property type="match status" value="1"/>
</dbReference>
<dbReference type="PANTHER" id="PTHR43316">
    <property type="entry name" value="HYDROLASE, HALOACID DELAHOGENASE-RELATED"/>
    <property type="match status" value="1"/>
</dbReference>
<dbReference type="RefSeq" id="WP_338392539.1">
    <property type="nucleotide sequence ID" value="NZ_AP025314.1"/>
</dbReference>
<dbReference type="InterPro" id="IPR023198">
    <property type="entry name" value="PGP-like_dom2"/>
</dbReference>
<evidence type="ECO:0000313" key="3">
    <source>
        <dbReference type="Proteomes" id="UP001348817"/>
    </source>
</evidence>
<gene>
    <name evidence="2" type="ORF">FUAX_34490</name>
</gene>
<dbReference type="KEGG" id="fax:FUAX_34490"/>
<dbReference type="EMBL" id="AP025314">
    <property type="protein sequence ID" value="BDD11017.1"/>
    <property type="molecule type" value="Genomic_DNA"/>
</dbReference>
<dbReference type="AlphaFoldDB" id="A0AAU9D004"/>
<evidence type="ECO:0000256" key="1">
    <source>
        <dbReference type="ARBA" id="ARBA00022801"/>
    </source>
</evidence>
<keyword evidence="3" id="KW-1185">Reference proteome</keyword>
<reference evidence="2 3" key="1">
    <citation type="submission" date="2021-12" db="EMBL/GenBank/DDBJ databases">
        <title>Genome sequencing of bacteria with rrn-lacking chromosome and rrn-plasmid.</title>
        <authorList>
            <person name="Anda M."/>
            <person name="Iwasaki W."/>
        </authorList>
    </citation>
    <scope>NUCLEOTIDE SEQUENCE [LARGE SCALE GENOMIC DNA]</scope>
    <source>
        <strain evidence="2 3">DSM 100852</strain>
    </source>
</reference>
<dbReference type="Proteomes" id="UP001348817">
    <property type="component" value="Chromosome"/>
</dbReference>
<accession>A0AAU9D004</accession>
<organism evidence="2 3">
    <name type="scientific">Fulvitalea axinellae</name>
    <dbReference type="NCBI Taxonomy" id="1182444"/>
    <lineage>
        <taxon>Bacteria</taxon>
        <taxon>Pseudomonadati</taxon>
        <taxon>Bacteroidota</taxon>
        <taxon>Cytophagia</taxon>
        <taxon>Cytophagales</taxon>
        <taxon>Persicobacteraceae</taxon>
        <taxon>Fulvitalea</taxon>
    </lineage>
</organism>
<dbReference type="PANTHER" id="PTHR43316:SF8">
    <property type="entry name" value="HAD FAMILY HYDROLASE"/>
    <property type="match status" value="1"/>
</dbReference>
<dbReference type="CDD" id="cd07515">
    <property type="entry name" value="HAD-like"/>
    <property type="match status" value="1"/>
</dbReference>